<keyword evidence="4" id="KW-1185">Reference proteome</keyword>
<feature type="non-terminal residue" evidence="3">
    <location>
        <position position="1"/>
    </location>
</feature>
<evidence type="ECO:0000313" key="3">
    <source>
        <dbReference type="EMBL" id="CAK0871500.1"/>
    </source>
</evidence>
<gene>
    <name evidence="3" type="ORF">PCOR1329_LOCUS57325</name>
</gene>
<protein>
    <submittedName>
        <fullName evidence="3">Uncharacterized protein</fullName>
    </submittedName>
</protein>
<accession>A0ABN9VHL0</accession>
<evidence type="ECO:0000256" key="2">
    <source>
        <dbReference type="SAM" id="Phobius"/>
    </source>
</evidence>
<feature type="transmembrane region" description="Helical" evidence="2">
    <location>
        <begin position="250"/>
        <end position="276"/>
    </location>
</feature>
<dbReference type="EMBL" id="CAUYUJ010017078">
    <property type="protein sequence ID" value="CAK0871500.1"/>
    <property type="molecule type" value="Genomic_DNA"/>
</dbReference>
<keyword evidence="2" id="KW-0812">Transmembrane</keyword>
<keyword evidence="2" id="KW-1133">Transmembrane helix</keyword>
<evidence type="ECO:0000256" key="1">
    <source>
        <dbReference type="SAM" id="MobiDB-lite"/>
    </source>
</evidence>
<evidence type="ECO:0000313" key="4">
    <source>
        <dbReference type="Proteomes" id="UP001189429"/>
    </source>
</evidence>
<sequence>SPKAGKSVKDINRCQEIMIIIIPWYPPDSYPCPSCSRSRTTGTRRPRGRCCLSPPWRSWCWRAGPDHAFSVRWLDPDEKWQFYTVAMCLVAIVAATVVGVFTYGEFLGKYWNARGSHSYANVLPSEDAAGYADAGKLVFAEEARLDVSRALGYKDVNVYCVAPVLDDAPLAEVQFWAVGVDCCEQRGSFDCDDAWDSDARSGVVVSPLHGWHSQYALAVRQAEHAFELASAQEPVFVRWVVDPEKVTRNYFHFGVGILVVAVAAYGVLSCVVAHFLKTARSPRRDGRGGGAHSGPRDARGAKEPPHQA</sequence>
<feature type="region of interest" description="Disordered" evidence="1">
    <location>
        <begin position="282"/>
        <end position="308"/>
    </location>
</feature>
<feature type="transmembrane region" description="Helical" evidence="2">
    <location>
        <begin position="82"/>
        <end position="104"/>
    </location>
</feature>
<feature type="compositionally biased region" description="Basic and acidic residues" evidence="1">
    <location>
        <begin position="294"/>
        <end position="308"/>
    </location>
</feature>
<reference evidence="3" key="1">
    <citation type="submission" date="2023-10" db="EMBL/GenBank/DDBJ databases">
        <authorList>
            <person name="Chen Y."/>
            <person name="Shah S."/>
            <person name="Dougan E. K."/>
            <person name="Thang M."/>
            <person name="Chan C."/>
        </authorList>
    </citation>
    <scope>NUCLEOTIDE SEQUENCE [LARGE SCALE GENOMIC DNA]</scope>
</reference>
<name>A0ABN9VHL0_9DINO</name>
<comment type="caution">
    <text evidence="3">The sequence shown here is derived from an EMBL/GenBank/DDBJ whole genome shotgun (WGS) entry which is preliminary data.</text>
</comment>
<proteinExistence type="predicted"/>
<dbReference type="Proteomes" id="UP001189429">
    <property type="component" value="Unassembled WGS sequence"/>
</dbReference>
<keyword evidence="2" id="KW-0472">Membrane</keyword>
<organism evidence="3 4">
    <name type="scientific">Prorocentrum cordatum</name>
    <dbReference type="NCBI Taxonomy" id="2364126"/>
    <lineage>
        <taxon>Eukaryota</taxon>
        <taxon>Sar</taxon>
        <taxon>Alveolata</taxon>
        <taxon>Dinophyceae</taxon>
        <taxon>Prorocentrales</taxon>
        <taxon>Prorocentraceae</taxon>
        <taxon>Prorocentrum</taxon>
    </lineage>
</organism>